<reference evidence="2" key="1">
    <citation type="submission" date="2021-07" db="EMBL/GenBank/DDBJ databases">
        <authorList>
            <person name="Branca A.L. A."/>
        </authorList>
    </citation>
    <scope>NUCLEOTIDE SEQUENCE</scope>
</reference>
<evidence type="ECO:0000313" key="2">
    <source>
        <dbReference type="EMBL" id="CAG8103292.1"/>
    </source>
</evidence>
<feature type="compositionally biased region" description="Polar residues" evidence="1">
    <location>
        <begin position="93"/>
        <end position="113"/>
    </location>
</feature>
<feature type="region of interest" description="Disordered" evidence="1">
    <location>
        <begin position="93"/>
        <end position="144"/>
    </location>
</feature>
<proteinExistence type="predicted"/>
<dbReference type="OrthoDB" id="4361146at2759"/>
<evidence type="ECO:0000256" key="1">
    <source>
        <dbReference type="SAM" id="MobiDB-lite"/>
    </source>
</evidence>
<keyword evidence="3" id="KW-1185">Reference proteome</keyword>
<name>A0A9W4HRZ4_PENOL</name>
<gene>
    <name evidence="2" type="ORF">POLS_LOCUS4738</name>
</gene>
<dbReference type="EMBL" id="CAJVOS010000024">
    <property type="protein sequence ID" value="CAG8103292.1"/>
    <property type="molecule type" value="Genomic_DNA"/>
</dbReference>
<evidence type="ECO:0000313" key="3">
    <source>
        <dbReference type="Proteomes" id="UP001153618"/>
    </source>
</evidence>
<protein>
    <submittedName>
        <fullName evidence="2">Uncharacterized protein</fullName>
    </submittedName>
</protein>
<sequence length="144" mass="16617">MWNGLLYKKKSLPSIQFITQLYTPTSSHHQLFIFNTVGLHVDALYQRPLIPLNYLPPCTFTTFSPSRQILVSSTFLPFHQFLFTMPHKVNNSNSTLASQSSGDQTTEVRNLTNPVRKPPVIVHNKGGQIYDETRPSDWDKQRWK</sequence>
<dbReference type="AlphaFoldDB" id="A0A9W4HRZ4"/>
<accession>A0A9W4HRZ4</accession>
<organism evidence="2 3">
    <name type="scientific">Penicillium olsonii</name>
    <dbReference type="NCBI Taxonomy" id="99116"/>
    <lineage>
        <taxon>Eukaryota</taxon>
        <taxon>Fungi</taxon>
        <taxon>Dikarya</taxon>
        <taxon>Ascomycota</taxon>
        <taxon>Pezizomycotina</taxon>
        <taxon>Eurotiomycetes</taxon>
        <taxon>Eurotiomycetidae</taxon>
        <taxon>Eurotiales</taxon>
        <taxon>Aspergillaceae</taxon>
        <taxon>Penicillium</taxon>
    </lineage>
</organism>
<comment type="caution">
    <text evidence="2">The sequence shown here is derived from an EMBL/GenBank/DDBJ whole genome shotgun (WGS) entry which is preliminary data.</text>
</comment>
<feature type="compositionally biased region" description="Basic and acidic residues" evidence="1">
    <location>
        <begin position="131"/>
        <end position="144"/>
    </location>
</feature>
<dbReference type="Proteomes" id="UP001153618">
    <property type="component" value="Unassembled WGS sequence"/>
</dbReference>